<dbReference type="PANTHER" id="PTHR30485:SF2">
    <property type="entry name" value="BLL0597 PROTEIN"/>
    <property type="match status" value="1"/>
</dbReference>
<dbReference type="Proteomes" id="UP000321787">
    <property type="component" value="Unassembled WGS sequence"/>
</dbReference>
<gene>
    <name evidence="8" type="ORF">AFI02nite_14950</name>
</gene>
<dbReference type="PANTHER" id="PTHR30485">
    <property type="entry name" value="NI/FE-HYDROGENASE 1 B-TYPE CYTOCHROME SUBUNIT"/>
    <property type="match status" value="1"/>
</dbReference>
<evidence type="ECO:0000256" key="3">
    <source>
        <dbReference type="ARBA" id="ARBA00022692"/>
    </source>
</evidence>
<reference evidence="8 9" key="1">
    <citation type="submission" date="2019-07" db="EMBL/GenBank/DDBJ databases">
        <title>Whole genome shotgun sequence of Aliivibrio fischeri NBRC 101058.</title>
        <authorList>
            <person name="Hosoyama A."/>
            <person name="Uohara A."/>
            <person name="Ohji S."/>
            <person name="Ichikawa N."/>
        </authorList>
    </citation>
    <scope>NUCLEOTIDE SEQUENCE [LARGE SCALE GENOMIC DNA]</scope>
    <source>
        <strain evidence="8 9">NBRC 101058</strain>
    </source>
</reference>
<dbReference type="InterPro" id="IPR051542">
    <property type="entry name" value="Hydrogenase_cytochrome"/>
</dbReference>
<evidence type="ECO:0000313" key="9">
    <source>
        <dbReference type="Proteomes" id="UP000321787"/>
    </source>
</evidence>
<dbReference type="Pfam" id="PF01292">
    <property type="entry name" value="Ni_hydr_CYTB"/>
    <property type="match status" value="1"/>
</dbReference>
<comment type="subcellular location">
    <subcellularLocation>
        <location evidence="1">Cell membrane</location>
        <topology evidence="1">Multi-pass membrane protein</topology>
    </subcellularLocation>
</comment>
<feature type="domain" description="Cytochrome b561 bacterial/Ni-hydrogenase" evidence="7">
    <location>
        <begin position="4"/>
        <end position="175"/>
    </location>
</feature>
<proteinExistence type="predicted"/>
<dbReference type="Gene3D" id="1.20.950.20">
    <property type="entry name" value="Transmembrane di-heme cytochromes, Chain C"/>
    <property type="match status" value="1"/>
</dbReference>
<accession>A0A510UFY4</accession>
<keyword evidence="4 6" id="KW-1133">Transmembrane helix</keyword>
<dbReference type="GO" id="GO:0009055">
    <property type="term" value="F:electron transfer activity"/>
    <property type="evidence" value="ECO:0007669"/>
    <property type="project" value="InterPro"/>
</dbReference>
<sequence length="216" mass="24555">MKIWDGFVRIYHWSQVVVLGSLWYTAEEGLMELHFTLAYLLMALLLTRILWGFIGSDTARFSHFLGSPQSVINYLKTSHTNGLHHSKGHNPAGGYMVLALLLLLLVQLMTGLFSNDDILSEGPLAYLVSYDTSGFLTRIHHLNFDLILGFTAVHVIAVILYRLKGVNLILPMFTGKVDLDETEPKMKHPFKAWSIFAVISVFIYFIWADEVISYLF</sequence>
<evidence type="ECO:0000256" key="2">
    <source>
        <dbReference type="ARBA" id="ARBA00022475"/>
    </source>
</evidence>
<evidence type="ECO:0000313" key="8">
    <source>
        <dbReference type="EMBL" id="GEK13459.1"/>
    </source>
</evidence>
<evidence type="ECO:0000256" key="6">
    <source>
        <dbReference type="SAM" id="Phobius"/>
    </source>
</evidence>
<organism evidence="8 9">
    <name type="scientific">Aliivibrio fischeri</name>
    <name type="common">Vibrio fischeri</name>
    <dbReference type="NCBI Taxonomy" id="668"/>
    <lineage>
        <taxon>Bacteria</taxon>
        <taxon>Pseudomonadati</taxon>
        <taxon>Pseudomonadota</taxon>
        <taxon>Gammaproteobacteria</taxon>
        <taxon>Vibrionales</taxon>
        <taxon>Vibrionaceae</taxon>
        <taxon>Aliivibrio</taxon>
    </lineage>
</organism>
<evidence type="ECO:0000259" key="7">
    <source>
        <dbReference type="Pfam" id="PF01292"/>
    </source>
</evidence>
<keyword evidence="5 6" id="KW-0472">Membrane</keyword>
<comment type="caution">
    <text evidence="8">The sequence shown here is derived from an EMBL/GenBank/DDBJ whole genome shotgun (WGS) entry which is preliminary data.</text>
</comment>
<evidence type="ECO:0000256" key="5">
    <source>
        <dbReference type="ARBA" id="ARBA00023136"/>
    </source>
</evidence>
<feature type="transmembrane region" description="Helical" evidence="6">
    <location>
        <begin position="190"/>
        <end position="207"/>
    </location>
</feature>
<dbReference type="EMBL" id="BJTZ01000006">
    <property type="protein sequence ID" value="GEK13459.1"/>
    <property type="molecule type" value="Genomic_DNA"/>
</dbReference>
<dbReference type="InterPro" id="IPR016174">
    <property type="entry name" value="Di-haem_cyt_TM"/>
</dbReference>
<feature type="transmembrane region" description="Helical" evidence="6">
    <location>
        <begin position="36"/>
        <end position="54"/>
    </location>
</feature>
<feature type="transmembrane region" description="Helical" evidence="6">
    <location>
        <begin position="146"/>
        <end position="163"/>
    </location>
</feature>
<dbReference type="AlphaFoldDB" id="A0A510UFY4"/>
<evidence type="ECO:0000256" key="1">
    <source>
        <dbReference type="ARBA" id="ARBA00004651"/>
    </source>
</evidence>
<feature type="transmembrane region" description="Helical" evidence="6">
    <location>
        <begin position="92"/>
        <end position="113"/>
    </location>
</feature>
<keyword evidence="2" id="KW-1003">Cell membrane</keyword>
<name>A0A510UFY4_ALIFS</name>
<keyword evidence="3 6" id="KW-0812">Transmembrane</keyword>
<protein>
    <submittedName>
        <fullName evidence="8">Hydrogenase</fullName>
    </submittedName>
</protein>
<dbReference type="InterPro" id="IPR011577">
    <property type="entry name" value="Cyt_b561_bac/Ni-Hgenase"/>
</dbReference>
<dbReference type="SUPFAM" id="SSF81342">
    <property type="entry name" value="Transmembrane di-heme cytochromes"/>
    <property type="match status" value="1"/>
</dbReference>
<dbReference type="GO" id="GO:0022904">
    <property type="term" value="P:respiratory electron transport chain"/>
    <property type="evidence" value="ECO:0007669"/>
    <property type="project" value="InterPro"/>
</dbReference>
<evidence type="ECO:0000256" key="4">
    <source>
        <dbReference type="ARBA" id="ARBA00022989"/>
    </source>
</evidence>
<dbReference type="GO" id="GO:0020037">
    <property type="term" value="F:heme binding"/>
    <property type="evidence" value="ECO:0007669"/>
    <property type="project" value="TreeGrafter"/>
</dbReference>
<dbReference type="GO" id="GO:0005886">
    <property type="term" value="C:plasma membrane"/>
    <property type="evidence" value="ECO:0007669"/>
    <property type="project" value="UniProtKB-SubCell"/>
</dbReference>
<dbReference type="RefSeq" id="WP_146863322.1">
    <property type="nucleotide sequence ID" value="NZ_BJTZ01000006.1"/>
</dbReference>